<organism evidence="1">
    <name type="scientific">Phytophthora nicotianae</name>
    <name type="common">Potato buckeye rot agent</name>
    <name type="synonym">Phytophthora parasitica</name>
    <dbReference type="NCBI Taxonomy" id="4792"/>
    <lineage>
        <taxon>Eukaryota</taxon>
        <taxon>Sar</taxon>
        <taxon>Stramenopiles</taxon>
        <taxon>Oomycota</taxon>
        <taxon>Peronosporomycetes</taxon>
        <taxon>Peronosporales</taxon>
        <taxon>Peronosporaceae</taxon>
        <taxon>Phytophthora</taxon>
    </lineage>
</organism>
<gene>
    <name evidence="1" type="ORF">L914_14815</name>
</gene>
<proteinExistence type="predicted"/>
<reference evidence="1" key="1">
    <citation type="submission" date="2013-11" db="EMBL/GenBank/DDBJ databases">
        <title>The Genome Sequence of Phytophthora parasitica IAC_01/95.</title>
        <authorList>
            <consortium name="The Broad Institute Genomics Platform"/>
            <person name="Russ C."/>
            <person name="Tyler B."/>
            <person name="Panabieres F."/>
            <person name="Shan W."/>
            <person name="Tripathy S."/>
            <person name="Grunwald N."/>
            <person name="Machado M."/>
            <person name="Johnson C.S."/>
            <person name="Arredondo F."/>
            <person name="Hong C."/>
            <person name="Coffey M."/>
            <person name="Young S.K."/>
            <person name="Zeng Q."/>
            <person name="Gargeya S."/>
            <person name="Fitzgerald M."/>
            <person name="Abouelleil A."/>
            <person name="Alvarado L."/>
            <person name="Chapman S.B."/>
            <person name="Gainer-Dewar J."/>
            <person name="Goldberg J."/>
            <person name="Griggs A."/>
            <person name="Gujja S."/>
            <person name="Hansen M."/>
            <person name="Howarth C."/>
            <person name="Imamovic A."/>
            <person name="Ireland A."/>
            <person name="Larimer J."/>
            <person name="McCowan C."/>
            <person name="Murphy C."/>
            <person name="Pearson M."/>
            <person name="Poon T.W."/>
            <person name="Priest M."/>
            <person name="Roberts A."/>
            <person name="Saif S."/>
            <person name="Shea T."/>
            <person name="Sykes S."/>
            <person name="Wortman J."/>
            <person name="Nusbaum C."/>
            <person name="Birren B."/>
        </authorList>
    </citation>
    <scope>NUCLEOTIDE SEQUENCE [LARGE SCALE GENOMIC DNA]</scope>
    <source>
        <strain evidence="1">IAC_01/95</strain>
    </source>
</reference>
<dbReference type="EMBL" id="KI694772">
    <property type="protein sequence ID" value="ETM38989.1"/>
    <property type="molecule type" value="Genomic_DNA"/>
</dbReference>
<name>W2MTZ7_PHYNI</name>
<dbReference type="Proteomes" id="UP000054532">
    <property type="component" value="Unassembled WGS sequence"/>
</dbReference>
<dbReference type="VEuPathDB" id="FungiDB:PPTG_04492"/>
<accession>W2MTZ7</accession>
<dbReference type="PANTHER" id="PTHR37069:SF2">
    <property type="entry name" value="PIGGYBAC TRANSPOSABLE ELEMENT-DERIVED PROTEIN DOMAIN-CONTAINING PROTEIN"/>
    <property type="match status" value="1"/>
</dbReference>
<sequence length="147" mass="17148">MPRDCEVTARDLSFKSVWRELKKDGWTQKPPPGRSLDDRYFYMPPGKNVKGSEGVDYFRDEQTLLEHYSEGASNPVLLELINWLLQQLSYVKTMLLISKQQKQEPELRLPLNQSPPTRQLTLCLLIPQVHLLPGHSRQHSERRRVAL</sequence>
<dbReference type="AlphaFoldDB" id="W2MTZ7"/>
<protein>
    <submittedName>
        <fullName evidence="1">Uncharacterized protein</fullName>
    </submittedName>
</protein>
<evidence type="ECO:0000313" key="1">
    <source>
        <dbReference type="EMBL" id="ETM38989.1"/>
    </source>
</evidence>
<dbReference type="PANTHER" id="PTHR37069">
    <property type="entry name" value="DDE_TNP_1_7 DOMAIN-CONTAINING PROTEIN"/>
    <property type="match status" value="1"/>
</dbReference>